<feature type="chain" id="PRO_5047490469" evidence="4">
    <location>
        <begin position="21"/>
        <end position="324"/>
    </location>
</feature>
<dbReference type="PANTHER" id="PTHR46847:SF1">
    <property type="entry name" value="D-ALLOSE-BINDING PERIPLASMIC PROTEIN-RELATED"/>
    <property type="match status" value="1"/>
</dbReference>
<protein>
    <submittedName>
        <fullName evidence="6">Substrate-binding domain-containing protein</fullName>
    </submittedName>
</protein>
<evidence type="ECO:0000313" key="6">
    <source>
        <dbReference type="EMBL" id="MCU6746261.1"/>
    </source>
</evidence>
<evidence type="ECO:0000256" key="1">
    <source>
        <dbReference type="ARBA" id="ARBA00004196"/>
    </source>
</evidence>
<feature type="signal peptide" evidence="4">
    <location>
        <begin position="1"/>
        <end position="20"/>
    </location>
</feature>
<sequence length="324" mass="35449">MKKKSIAAVLISTLIVSCLAGCGQKGNDKQESTDKADSVKVGVSIFNKDQFFANQEKEMLAYAESFPELEITSFDAQNDMQKQQEHIRTFASQNYDAIILSAVNTDTAAEMIDMAGDIPMIFTNRLPDESVFREGKDAYVGSDETESGKLQGEYLAEYYKDSGKTELNVVILMGQLGLDNTTKRTTSAKQALEDAGYTLNIVFEDTAEWDRATAMSKMEQVLGTGKPIDCVIANNDEMALGAIEALKAVDKLKDVQVVGLDATDNALQAIKDGEMGMTVFQDAKSQAEKAIDVAMKAANGEEIETMNWIPFTAITKENVDSYIK</sequence>
<gene>
    <name evidence="6" type="ORF">OCV51_01070</name>
</gene>
<evidence type="ECO:0000259" key="5">
    <source>
        <dbReference type="Pfam" id="PF13407"/>
    </source>
</evidence>
<dbReference type="PROSITE" id="PS51257">
    <property type="entry name" value="PROKAR_LIPOPROTEIN"/>
    <property type="match status" value="1"/>
</dbReference>
<evidence type="ECO:0000256" key="2">
    <source>
        <dbReference type="ARBA" id="ARBA00007639"/>
    </source>
</evidence>
<dbReference type="InterPro" id="IPR025997">
    <property type="entry name" value="SBP_2_dom"/>
</dbReference>
<comment type="similarity">
    <text evidence="2">Belongs to the bacterial solute-binding protein 2 family.</text>
</comment>
<evidence type="ECO:0000313" key="7">
    <source>
        <dbReference type="Proteomes" id="UP001652394"/>
    </source>
</evidence>
<dbReference type="Proteomes" id="UP001652394">
    <property type="component" value="Unassembled WGS sequence"/>
</dbReference>
<keyword evidence="7" id="KW-1185">Reference proteome</keyword>
<keyword evidence="3 4" id="KW-0732">Signal</keyword>
<evidence type="ECO:0000256" key="3">
    <source>
        <dbReference type="ARBA" id="ARBA00022729"/>
    </source>
</evidence>
<dbReference type="PANTHER" id="PTHR46847">
    <property type="entry name" value="D-ALLOSE-BINDING PERIPLASMIC PROTEIN-RELATED"/>
    <property type="match status" value="1"/>
</dbReference>
<dbReference type="RefSeq" id="WP_267303957.1">
    <property type="nucleotide sequence ID" value="NZ_JAOQJX010000001.1"/>
</dbReference>
<name>A0ABT2T8Q5_9FIRM</name>
<reference evidence="6 7" key="1">
    <citation type="journal article" date="2021" name="ISME Commun">
        <title>Automated analysis of genomic sequences facilitates high-throughput and comprehensive description of bacteria.</title>
        <authorList>
            <person name="Hitch T.C.A."/>
        </authorList>
    </citation>
    <scope>NUCLEOTIDE SEQUENCE [LARGE SCALE GENOMIC DNA]</scope>
    <source>
        <strain evidence="6 7">H2_18</strain>
    </source>
</reference>
<dbReference type="Gene3D" id="3.40.50.2300">
    <property type="match status" value="2"/>
</dbReference>
<dbReference type="Pfam" id="PF13407">
    <property type="entry name" value="Peripla_BP_4"/>
    <property type="match status" value="1"/>
</dbReference>
<comment type="caution">
    <text evidence="6">The sequence shown here is derived from an EMBL/GenBank/DDBJ whole genome shotgun (WGS) entry which is preliminary data.</text>
</comment>
<dbReference type="InterPro" id="IPR028082">
    <property type="entry name" value="Peripla_BP_I"/>
</dbReference>
<feature type="domain" description="Periplasmic binding protein" evidence="5">
    <location>
        <begin position="47"/>
        <end position="302"/>
    </location>
</feature>
<evidence type="ECO:0000256" key="4">
    <source>
        <dbReference type="SAM" id="SignalP"/>
    </source>
</evidence>
<proteinExistence type="inferred from homology"/>
<accession>A0ABT2T8Q5</accession>
<dbReference type="EMBL" id="JAOQJX010000001">
    <property type="protein sequence ID" value="MCU6746261.1"/>
    <property type="molecule type" value="Genomic_DNA"/>
</dbReference>
<comment type="subcellular location">
    <subcellularLocation>
        <location evidence="1">Cell envelope</location>
    </subcellularLocation>
</comment>
<dbReference type="SUPFAM" id="SSF53822">
    <property type="entry name" value="Periplasmic binding protein-like I"/>
    <property type="match status" value="1"/>
</dbReference>
<organism evidence="6 7">
    <name type="scientific">Faecalicatena acetigenes</name>
    <dbReference type="NCBI Taxonomy" id="2981790"/>
    <lineage>
        <taxon>Bacteria</taxon>
        <taxon>Bacillati</taxon>
        <taxon>Bacillota</taxon>
        <taxon>Clostridia</taxon>
        <taxon>Lachnospirales</taxon>
        <taxon>Lachnospiraceae</taxon>
        <taxon>Faecalicatena</taxon>
    </lineage>
</organism>